<dbReference type="Pfam" id="PF02237">
    <property type="entry name" value="BPL_C"/>
    <property type="match status" value="1"/>
</dbReference>
<evidence type="ECO:0000313" key="8">
    <source>
        <dbReference type="Proteomes" id="UP001644719"/>
    </source>
</evidence>
<sequence>MKERVSEMISEKESYEEIVTDGIYNETTIADQIHTKWAGKTVHFARETDSTNLWIKRLAKEGAPEGTLALAEFQSAGRGRLGRSWEVPEGTSVMMSILLRPKFEPQYAPMLTLVMGMAVAKAVKKLGFDVSIKWPNDVVVSHKKICGILTEMGVRDGKIDYAVIGVGINVNIREFPEEMADKATSLYLESGREFDRSQIPGLVMEAFEEYYEKFAATCDLSGLKEEYESILANYDQPVRVLAKEPYEGVARGITDGGELLVEKTDGTIVAVSAGEVSVRGLYSYV</sequence>
<dbReference type="PANTHER" id="PTHR12835:SF5">
    <property type="entry name" value="BIOTIN--PROTEIN LIGASE"/>
    <property type="match status" value="1"/>
</dbReference>
<evidence type="ECO:0000256" key="5">
    <source>
        <dbReference type="ARBA" id="ARBA00024227"/>
    </source>
</evidence>
<dbReference type="EC" id="6.3.4.15" evidence="5"/>
<name>A0ABX2HB50_9FIRM</name>
<dbReference type="SUPFAM" id="SSF50037">
    <property type="entry name" value="C-terminal domain of transcriptional repressors"/>
    <property type="match status" value="1"/>
</dbReference>
<evidence type="ECO:0000313" key="7">
    <source>
        <dbReference type="EMBL" id="NSG87289.1"/>
    </source>
</evidence>
<dbReference type="GO" id="GO:0004077">
    <property type="term" value="F:biotin--[biotin carboxyl-carrier protein] ligase activity"/>
    <property type="evidence" value="ECO:0007669"/>
    <property type="project" value="UniProtKB-EC"/>
</dbReference>
<keyword evidence="8" id="KW-1185">Reference proteome</keyword>
<dbReference type="SUPFAM" id="SSF55681">
    <property type="entry name" value="Class II aaRS and biotin synthetases"/>
    <property type="match status" value="1"/>
</dbReference>
<organism evidence="7 8">
    <name type="scientific">Blautia faecis</name>
    <dbReference type="NCBI Taxonomy" id="871665"/>
    <lineage>
        <taxon>Bacteria</taxon>
        <taxon>Bacillati</taxon>
        <taxon>Bacillota</taxon>
        <taxon>Clostridia</taxon>
        <taxon>Lachnospirales</taxon>
        <taxon>Lachnospiraceae</taxon>
        <taxon>Blautia</taxon>
    </lineage>
</organism>
<dbReference type="InterPro" id="IPR004408">
    <property type="entry name" value="Biotin_CoA_COase_ligase"/>
</dbReference>
<dbReference type="InterPro" id="IPR003142">
    <property type="entry name" value="BPL_C"/>
</dbReference>
<proteinExistence type="predicted"/>
<evidence type="ECO:0000259" key="6">
    <source>
        <dbReference type="PROSITE" id="PS51733"/>
    </source>
</evidence>
<dbReference type="PANTHER" id="PTHR12835">
    <property type="entry name" value="BIOTIN PROTEIN LIGASE"/>
    <property type="match status" value="1"/>
</dbReference>
<keyword evidence="2" id="KW-0547">Nucleotide-binding</keyword>
<evidence type="ECO:0000256" key="3">
    <source>
        <dbReference type="ARBA" id="ARBA00022840"/>
    </source>
</evidence>
<evidence type="ECO:0000256" key="2">
    <source>
        <dbReference type="ARBA" id="ARBA00022741"/>
    </source>
</evidence>
<dbReference type="Pfam" id="PF03099">
    <property type="entry name" value="BPL_LplA_LipB"/>
    <property type="match status" value="1"/>
</dbReference>
<keyword evidence="1 7" id="KW-0436">Ligase</keyword>
<dbReference type="CDD" id="cd16442">
    <property type="entry name" value="BPL"/>
    <property type="match status" value="1"/>
</dbReference>
<dbReference type="InterPro" id="IPR004143">
    <property type="entry name" value="BPL_LPL_catalytic"/>
</dbReference>
<dbReference type="NCBIfam" id="TIGR00121">
    <property type="entry name" value="birA_ligase"/>
    <property type="match status" value="1"/>
</dbReference>
<protein>
    <recommendedName>
        <fullName evidence="5">biotin--[biotin carboxyl-carrier protein] ligase</fullName>
        <ecNumber evidence="5">6.3.4.15</ecNumber>
    </recommendedName>
</protein>
<reference evidence="7 8" key="1">
    <citation type="journal article" date="2020" name="Cell Host Microbe">
        <title>Functional and Genomic Variation between Human-Derived Isolates of Lachnospiraceae Reveals Inter- and Intra-Species Diversity.</title>
        <authorList>
            <person name="Sorbara M.T."/>
            <person name="Littmann E.R."/>
            <person name="Fontana E."/>
            <person name="Moody T.U."/>
            <person name="Kohout C.E."/>
            <person name="Gjonbalaj M."/>
            <person name="Eaton V."/>
            <person name="Seok R."/>
            <person name="Leiner I.M."/>
            <person name="Pamer E.G."/>
        </authorList>
    </citation>
    <scope>NUCLEOTIDE SEQUENCE [LARGE SCALE GENOMIC DNA]</scope>
    <source>
        <strain evidence="7 8">MSK.17.74</strain>
    </source>
</reference>
<dbReference type="EMBL" id="JAAITS010000069">
    <property type="protein sequence ID" value="NSG87289.1"/>
    <property type="molecule type" value="Genomic_DNA"/>
</dbReference>
<dbReference type="InterPro" id="IPR045864">
    <property type="entry name" value="aa-tRNA-synth_II/BPL/LPL"/>
</dbReference>
<dbReference type="Gene3D" id="2.30.30.100">
    <property type="match status" value="1"/>
</dbReference>
<evidence type="ECO:0000256" key="4">
    <source>
        <dbReference type="ARBA" id="ARBA00023267"/>
    </source>
</evidence>
<accession>A0ABX2HB50</accession>
<dbReference type="PROSITE" id="PS51733">
    <property type="entry name" value="BPL_LPL_CATALYTIC"/>
    <property type="match status" value="1"/>
</dbReference>
<dbReference type="Gene3D" id="3.30.930.10">
    <property type="entry name" value="Bira Bifunctional Protein, Domain 2"/>
    <property type="match status" value="1"/>
</dbReference>
<keyword evidence="4" id="KW-0092">Biotin</keyword>
<feature type="domain" description="BPL/LPL catalytic" evidence="6">
    <location>
        <begin position="27"/>
        <end position="215"/>
    </location>
</feature>
<gene>
    <name evidence="7" type="ORF">G5B17_18180</name>
</gene>
<evidence type="ECO:0000256" key="1">
    <source>
        <dbReference type="ARBA" id="ARBA00022598"/>
    </source>
</evidence>
<comment type="caution">
    <text evidence="7">The sequence shown here is derived from an EMBL/GenBank/DDBJ whole genome shotgun (WGS) entry which is preliminary data.</text>
</comment>
<dbReference type="Proteomes" id="UP001644719">
    <property type="component" value="Unassembled WGS sequence"/>
</dbReference>
<dbReference type="InterPro" id="IPR008988">
    <property type="entry name" value="Transcriptional_repressor_C"/>
</dbReference>
<keyword evidence="3" id="KW-0067">ATP-binding</keyword>